<dbReference type="GO" id="GO:0016853">
    <property type="term" value="F:isomerase activity"/>
    <property type="evidence" value="ECO:0007669"/>
    <property type="project" value="UniProtKB-KW"/>
</dbReference>
<dbReference type="NCBIfam" id="TIGR00689">
    <property type="entry name" value="rpiB_lacA_lacB"/>
    <property type="match status" value="1"/>
</dbReference>
<gene>
    <name evidence="2" type="ORF">ACFORL_09155</name>
</gene>
<evidence type="ECO:0000256" key="1">
    <source>
        <dbReference type="ARBA" id="ARBA00008754"/>
    </source>
</evidence>
<reference evidence="3" key="1">
    <citation type="journal article" date="2019" name="Int. J. Syst. Evol. Microbiol.">
        <title>The Global Catalogue of Microorganisms (GCM) 10K type strain sequencing project: providing services to taxonomists for standard genome sequencing and annotation.</title>
        <authorList>
            <consortium name="The Broad Institute Genomics Platform"/>
            <consortium name="The Broad Institute Genome Sequencing Center for Infectious Disease"/>
            <person name="Wu L."/>
            <person name="Ma J."/>
        </authorList>
    </citation>
    <scope>NUCLEOTIDE SEQUENCE [LARGE SCALE GENOMIC DNA]</scope>
    <source>
        <strain evidence="3">CCUG 59858</strain>
    </source>
</reference>
<dbReference type="InterPro" id="IPR003500">
    <property type="entry name" value="RpiB_LacA_LacB"/>
</dbReference>
<comment type="similarity">
    <text evidence="1">Belongs to the LacAB/RpiB family.</text>
</comment>
<dbReference type="InterPro" id="IPR036569">
    <property type="entry name" value="RpiB_LacA_LacB_sf"/>
</dbReference>
<accession>A0ABV8CFZ3</accession>
<evidence type="ECO:0000313" key="3">
    <source>
        <dbReference type="Proteomes" id="UP001595758"/>
    </source>
</evidence>
<proteinExistence type="inferred from homology"/>
<dbReference type="RefSeq" id="WP_382343264.1">
    <property type="nucleotide sequence ID" value="NZ_JBHSAB010000022.1"/>
</dbReference>
<keyword evidence="3" id="KW-1185">Reference proteome</keyword>
<dbReference type="Pfam" id="PF02502">
    <property type="entry name" value="LacAB_rpiB"/>
    <property type="match status" value="1"/>
</dbReference>
<dbReference type="PIRSF" id="PIRSF005384">
    <property type="entry name" value="RpiB_LacA_B"/>
    <property type="match status" value="1"/>
</dbReference>
<name>A0ABV8CFZ3_9GAMM</name>
<dbReference type="PANTHER" id="PTHR30345">
    <property type="entry name" value="RIBOSE-5-PHOSPHATE ISOMERASE B"/>
    <property type="match status" value="1"/>
</dbReference>
<dbReference type="EMBL" id="JBHSAB010000022">
    <property type="protein sequence ID" value="MFC3909238.1"/>
    <property type="molecule type" value="Genomic_DNA"/>
</dbReference>
<sequence length="147" mass="16128">MKVAVVSDELYPVNEFIIQQVKGLGHEVILFGALKSHEAEFWVDAAREAAQAITDGRCDEGIFFCWTGTGITIAANKIDGIRASLCTDSQTAAAARIWNGANVLALSNRLLTQDLAAEILNSWFNTAMNEESRRAIAALQMLEQERE</sequence>
<evidence type="ECO:0000313" key="2">
    <source>
        <dbReference type="EMBL" id="MFC3909238.1"/>
    </source>
</evidence>
<organism evidence="2 3">
    <name type="scientific">Legionella dresdenensis</name>
    <dbReference type="NCBI Taxonomy" id="450200"/>
    <lineage>
        <taxon>Bacteria</taxon>
        <taxon>Pseudomonadati</taxon>
        <taxon>Pseudomonadota</taxon>
        <taxon>Gammaproteobacteria</taxon>
        <taxon>Legionellales</taxon>
        <taxon>Legionellaceae</taxon>
        <taxon>Legionella</taxon>
    </lineage>
</organism>
<keyword evidence="2" id="KW-0413">Isomerase</keyword>
<comment type="caution">
    <text evidence="2">The sequence shown here is derived from an EMBL/GenBank/DDBJ whole genome shotgun (WGS) entry which is preliminary data.</text>
</comment>
<dbReference type="Proteomes" id="UP001595758">
    <property type="component" value="Unassembled WGS sequence"/>
</dbReference>
<dbReference type="Gene3D" id="3.40.1400.10">
    <property type="entry name" value="Sugar-phosphate isomerase, RpiB/LacA/LacB"/>
    <property type="match status" value="1"/>
</dbReference>
<protein>
    <submittedName>
        <fullName evidence="2">RpiB/LacA/LacB family sugar-phosphate isomerase</fullName>
    </submittedName>
</protein>
<dbReference type="SUPFAM" id="SSF89623">
    <property type="entry name" value="Ribose/Galactose isomerase RpiB/AlsB"/>
    <property type="match status" value="1"/>
</dbReference>
<dbReference type="PANTHER" id="PTHR30345:SF2">
    <property type="entry name" value="SUGAR-PHOSPHATE ISOMERASE, RPIB_LACA_LACB FAMILY"/>
    <property type="match status" value="1"/>
</dbReference>